<dbReference type="GO" id="GO:0005975">
    <property type="term" value="P:carbohydrate metabolic process"/>
    <property type="evidence" value="ECO:0007669"/>
    <property type="project" value="InterPro"/>
</dbReference>
<dbReference type="Gene3D" id="3.20.20.80">
    <property type="entry name" value="Glycosidases"/>
    <property type="match status" value="1"/>
</dbReference>
<evidence type="ECO:0000313" key="7">
    <source>
        <dbReference type="Proteomes" id="UP000321393"/>
    </source>
</evidence>
<proteinExistence type="inferred from homology"/>
<evidence type="ECO:0000256" key="5">
    <source>
        <dbReference type="SAM" id="MobiDB-lite"/>
    </source>
</evidence>
<keyword evidence="3" id="KW-0326">Glycosidase</keyword>
<evidence type="ECO:0000256" key="2">
    <source>
        <dbReference type="ARBA" id="ARBA00022801"/>
    </source>
</evidence>
<keyword evidence="2" id="KW-0378">Hydrolase</keyword>
<dbReference type="InterPro" id="IPR017853">
    <property type="entry name" value="GH"/>
</dbReference>
<gene>
    <name evidence="6" type="ORF">E6C27_scaffold773G00080</name>
</gene>
<dbReference type="PROSITE" id="PS00653">
    <property type="entry name" value="GLYCOSYL_HYDROL_F1_2"/>
    <property type="match status" value="1"/>
</dbReference>
<dbReference type="Pfam" id="PF00232">
    <property type="entry name" value="Glyco_hydro_1"/>
    <property type="match status" value="1"/>
</dbReference>
<dbReference type="PANTHER" id="PTHR10353:SF137">
    <property type="entry name" value="MYROSINASE 3-RELATED"/>
    <property type="match status" value="1"/>
</dbReference>
<dbReference type="SUPFAM" id="SSF51445">
    <property type="entry name" value="(Trans)glycosidases"/>
    <property type="match status" value="1"/>
</dbReference>
<name>A0A5A7UE84_CUCMM</name>
<evidence type="ECO:0000313" key="6">
    <source>
        <dbReference type="EMBL" id="KAA0052817.1"/>
    </source>
</evidence>
<evidence type="ECO:0000256" key="4">
    <source>
        <dbReference type="RuleBase" id="RU003690"/>
    </source>
</evidence>
<dbReference type="OrthoDB" id="65569at2759"/>
<dbReference type="PRINTS" id="PR00131">
    <property type="entry name" value="GLHYDRLASE1"/>
</dbReference>
<reference evidence="6 7" key="1">
    <citation type="submission" date="2019-08" db="EMBL/GenBank/DDBJ databases">
        <title>Draft genome sequences of two oriental melons (Cucumis melo L. var makuwa).</title>
        <authorList>
            <person name="Kwon S.-Y."/>
        </authorList>
    </citation>
    <scope>NUCLEOTIDE SEQUENCE [LARGE SCALE GENOMIC DNA]</scope>
    <source>
        <strain evidence="7">cv. SW 3</strain>
        <tissue evidence="6">Leaf</tissue>
    </source>
</reference>
<accession>A0A5A7UE84</accession>
<dbReference type="FunFam" id="3.20.20.80:FF:000020">
    <property type="entry name" value="Beta-glucosidase 12"/>
    <property type="match status" value="2"/>
</dbReference>
<sequence>MAEEAPDSSFIPSIIRRSTFPPGFVFGSASSAYQYEGAAFEYGRTPISYFFFFCGTPERIDDGSNADVTVDQYHRYPEDVNLIKKIGFDAFRFSISWSRVLPTGKLCGGVNQEGIDYYNRLINDLISKGIQPYVTIFHWDVPQALEDEYLGFLSEQIIDDYRDFAELCFKEFGDRVKHWITFNEQNIFASYGYATGIFAPGRGSSSKHFDYLCGDSEHKPHIGLVPRRGFFWKLLDCELEGNPGIEPYIVGHNQILAHAATVKLYKSKYEYQNGQIGVTLNTDWYVPNSNHDEDVKAASRALDFSLGWFLHPLVYGDYPASMRELVKERLPKFTEDEVTLVKGSYDFLGINYYTANYAKNNPNVDPNKPSQVTDPHADVSTDRDGVSIGPKVRKDSWLAVYPEGLKDLMIHIKHHYKDPTIYITENVYFSNTGYLDYDDLDVEKLLRDEGRVKYYQQHLIKLHESMKAGVKVKGYFAWTLLDDFEWSRGYTLRFGINYIDFKNGTLDRIPKLSSKWFSHFLRS</sequence>
<feature type="compositionally biased region" description="Polar residues" evidence="5">
    <location>
        <begin position="361"/>
        <end position="373"/>
    </location>
</feature>
<evidence type="ECO:0000256" key="1">
    <source>
        <dbReference type="ARBA" id="ARBA00010838"/>
    </source>
</evidence>
<dbReference type="PANTHER" id="PTHR10353">
    <property type="entry name" value="GLYCOSYL HYDROLASE"/>
    <property type="match status" value="1"/>
</dbReference>
<feature type="region of interest" description="Disordered" evidence="5">
    <location>
        <begin position="361"/>
        <end position="385"/>
    </location>
</feature>
<organism evidence="6 7">
    <name type="scientific">Cucumis melo var. makuwa</name>
    <name type="common">Oriental melon</name>
    <dbReference type="NCBI Taxonomy" id="1194695"/>
    <lineage>
        <taxon>Eukaryota</taxon>
        <taxon>Viridiplantae</taxon>
        <taxon>Streptophyta</taxon>
        <taxon>Embryophyta</taxon>
        <taxon>Tracheophyta</taxon>
        <taxon>Spermatophyta</taxon>
        <taxon>Magnoliopsida</taxon>
        <taxon>eudicotyledons</taxon>
        <taxon>Gunneridae</taxon>
        <taxon>Pentapetalae</taxon>
        <taxon>rosids</taxon>
        <taxon>fabids</taxon>
        <taxon>Cucurbitales</taxon>
        <taxon>Cucurbitaceae</taxon>
        <taxon>Benincaseae</taxon>
        <taxon>Cucumis</taxon>
    </lineage>
</organism>
<comment type="caution">
    <text evidence="6">The sequence shown here is derived from an EMBL/GenBank/DDBJ whole genome shotgun (WGS) entry which is preliminary data.</text>
</comment>
<feature type="compositionally biased region" description="Basic and acidic residues" evidence="5">
    <location>
        <begin position="375"/>
        <end position="385"/>
    </location>
</feature>
<evidence type="ECO:0000256" key="3">
    <source>
        <dbReference type="ARBA" id="ARBA00023295"/>
    </source>
</evidence>
<dbReference type="InterPro" id="IPR001360">
    <property type="entry name" value="Glyco_hydro_1"/>
</dbReference>
<dbReference type="InterPro" id="IPR033132">
    <property type="entry name" value="GH_1_N_CS"/>
</dbReference>
<dbReference type="AlphaFoldDB" id="A0A5A7UE84"/>
<dbReference type="Proteomes" id="UP000321393">
    <property type="component" value="Unassembled WGS sequence"/>
</dbReference>
<dbReference type="GO" id="GO:0008422">
    <property type="term" value="F:beta-glucosidase activity"/>
    <property type="evidence" value="ECO:0007669"/>
    <property type="project" value="TreeGrafter"/>
</dbReference>
<protein>
    <submittedName>
        <fullName evidence="6">Beta-glucosidase 12</fullName>
    </submittedName>
</protein>
<comment type="similarity">
    <text evidence="1 4">Belongs to the glycosyl hydrolase 1 family.</text>
</comment>
<dbReference type="EMBL" id="SSTE01010075">
    <property type="protein sequence ID" value="KAA0052817.1"/>
    <property type="molecule type" value="Genomic_DNA"/>
</dbReference>